<dbReference type="Pfam" id="PF07732">
    <property type="entry name" value="Cu-oxidase_3"/>
    <property type="match status" value="1"/>
</dbReference>
<dbReference type="PANTHER" id="PTHR11709:SF488">
    <property type="entry name" value="LACCASE-RELATED"/>
    <property type="match status" value="1"/>
</dbReference>
<dbReference type="CDD" id="cd13850">
    <property type="entry name" value="CuRO_1_Abr2_like"/>
    <property type="match status" value="1"/>
</dbReference>
<dbReference type="GO" id="GO:0005507">
    <property type="term" value="F:copper ion binding"/>
    <property type="evidence" value="ECO:0007669"/>
    <property type="project" value="InterPro"/>
</dbReference>
<reference evidence="12 13" key="1">
    <citation type="submission" date="2019-06" db="EMBL/GenBank/DDBJ databases">
        <title>Draft genome sequence of the filamentous fungus Phialemoniopsis curvata isolated from diesel fuel.</title>
        <authorList>
            <person name="Varaljay V.A."/>
            <person name="Lyon W.J."/>
            <person name="Crouch A.L."/>
            <person name="Drake C.E."/>
            <person name="Hollomon J.M."/>
            <person name="Nadeau L.J."/>
            <person name="Nunn H.S."/>
            <person name="Stevenson B.S."/>
            <person name="Bojanowski C.L."/>
            <person name="Crookes-Goodson W.J."/>
        </authorList>
    </citation>
    <scope>NUCLEOTIDE SEQUENCE [LARGE SCALE GENOMIC DNA]</scope>
    <source>
        <strain evidence="12 13">D216</strain>
    </source>
</reference>
<proteinExistence type="inferred from homology"/>
<evidence type="ECO:0000259" key="10">
    <source>
        <dbReference type="Pfam" id="PF07731"/>
    </source>
</evidence>
<dbReference type="PROSITE" id="PS00079">
    <property type="entry name" value="MULTICOPPER_OXIDASE1"/>
    <property type="match status" value="2"/>
</dbReference>
<evidence type="ECO:0000313" key="13">
    <source>
        <dbReference type="Proteomes" id="UP000319257"/>
    </source>
</evidence>
<keyword evidence="4" id="KW-0677">Repeat</keyword>
<evidence type="ECO:0000256" key="7">
    <source>
        <dbReference type="ARBA" id="ARBA00023180"/>
    </source>
</evidence>
<dbReference type="OrthoDB" id="2121828at2759"/>
<sequence length="631" mass="69175">MSHLVTVLLALSGSLRGISASPAVANRGDAQTGSGGYGKVVRKTFDITWEIGNPNGNARPLTHVNGRFPGPDLIVDEDDWVEVTVNNHQPFNTSVHWHGLSMAGTPWSDGMPGLSQQPIEPGESYVYRFRATPPGTYWYHSHSRMDMLEGLYGALFIRRKEGAPAPFSMITNRSCEVKAMAAAAKDPTLVVLSEWTNFTAGEYMLAQEKSELDIFCMDSLLVNGRGSLFCPPYEQILGMVRYGIEQVLLPGKVNDKGCLPFVEITEGPFLPGKPENIPPGLQSGCVAANGSMSTIEVDPKSHGGWVSINIVMASTLRIAEFSIDKHELWLYEVDGEYVEPTKAHAISTYPGQRLALLVKLDQIPSDYTIRFADNGAGQIVSGYAVLSYKGGKPLTNYTVGYTLPFDQKDGYINYGGQNRTEDVIIFDTHSPTPPFPANPPAIPQKEGDELFLLTMGRHGAAWKWTMTGKELYEADRDAYTPLLYYPNSTDALDDQLVIRTKNGSWVDIILQVGALPDEPLEIGHAIHKHGNKFWIIGRGLGVWNYTSVAQAIEEQPGSFNLKNPNIRDTAITEFVGAMWVAIRYHSNNPGAWLLHCHVETHLAGGMGIAILDGAEALPTIPPEYALGRNGF</sequence>
<keyword evidence="13" id="KW-1185">Reference proteome</keyword>
<dbReference type="STRING" id="1093900.A0A507BJ21"/>
<dbReference type="Pfam" id="PF00394">
    <property type="entry name" value="Cu-oxidase"/>
    <property type="match status" value="1"/>
</dbReference>
<evidence type="ECO:0000256" key="2">
    <source>
        <dbReference type="ARBA" id="ARBA00022723"/>
    </source>
</evidence>
<keyword evidence="2" id="KW-0479">Metal-binding</keyword>
<dbReference type="InterPro" id="IPR002355">
    <property type="entry name" value="Cu_oxidase_Cu_BS"/>
</dbReference>
<comment type="caution">
    <text evidence="12">The sequence shown here is derived from an EMBL/GenBank/DDBJ whole genome shotgun (WGS) entry which is preliminary data.</text>
</comment>
<dbReference type="PROSITE" id="PS00080">
    <property type="entry name" value="MULTICOPPER_OXIDASE2"/>
    <property type="match status" value="1"/>
</dbReference>
<dbReference type="RefSeq" id="XP_031000495.1">
    <property type="nucleotide sequence ID" value="XM_031134273.1"/>
</dbReference>
<evidence type="ECO:0000256" key="6">
    <source>
        <dbReference type="ARBA" id="ARBA00023008"/>
    </source>
</evidence>
<feature type="signal peptide" evidence="8">
    <location>
        <begin position="1"/>
        <end position="20"/>
    </location>
</feature>
<dbReference type="InterPro" id="IPR045087">
    <property type="entry name" value="Cu-oxidase_fam"/>
</dbReference>
<keyword evidence="3 8" id="KW-0732">Signal</keyword>
<keyword evidence="5" id="KW-0560">Oxidoreductase</keyword>
<dbReference type="PANTHER" id="PTHR11709">
    <property type="entry name" value="MULTI-COPPER OXIDASE"/>
    <property type="match status" value="1"/>
</dbReference>
<evidence type="ECO:0008006" key="14">
    <source>
        <dbReference type="Google" id="ProtNLM"/>
    </source>
</evidence>
<dbReference type="EMBL" id="SKBQ01000109">
    <property type="protein sequence ID" value="TPX18784.1"/>
    <property type="molecule type" value="Genomic_DNA"/>
</dbReference>
<feature type="domain" description="Plastocyanin-like" evidence="11">
    <location>
        <begin position="48"/>
        <end position="161"/>
    </location>
</feature>
<dbReference type="InterPro" id="IPR001117">
    <property type="entry name" value="Cu-oxidase_2nd"/>
</dbReference>
<evidence type="ECO:0000256" key="3">
    <source>
        <dbReference type="ARBA" id="ARBA00022729"/>
    </source>
</evidence>
<accession>A0A507BJ21</accession>
<protein>
    <recommendedName>
        <fullName evidence="14">Laccase</fullName>
    </recommendedName>
</protein>
<dbReference type="Gene3D" id="2.60.40.420">
    <property type="entry name" value="Cupredoxins - blue copper proteins"/>
    <property type="match status" value="3"/>
</dbReference>
<evidence type="ECO:0000256" key="8">
    <source>
        <dbReference type="SAM" id="SignalP"/>
    </source>
</evidence>
<evidence type="ECO:0000313" key="12">
    <source>
        <dbReference type="EMBL" id="TPX18784.1"/>
    </source>
</evidence>
<evidence type="ECO:0000259" key="11">
    <source>
        <dbReference type="Pfam" id="PF07732"/>
    </source>
</evidence>
<gene>
    <name evidence="12" type="ORF">E0L32_011533</name>
</gene>
<organism evidence="12 13">
    <name type="scientific">Thyridium curvatum</name>
    <dbReference type="NCBI Taxonomy" id="1093900"/>
    <lineage>
        <taxon>Eukaryota</taxon>
        <taxon>Fungi</taxon>
        <taxon>Dikarya</taxon>
        <taxon>Ascomycota</taxon>
        <taxon>Pezizomycotina</taxon>
        <taxon>Sordariomycetes</taxon>
        <taxon>Sordariomycetidae</taxon>
        <taxon>Thyridiales</taxon>
        <taxon>Thyridiaceae</taxon>
        <taxon>Thyridium</taxon>
    </lineage>
</organism>
<name>A0A507BJ21_9PEZI</name>
<dbReference type="InParanoid" id="A0A507BJ21"/>
<keyword evidence="7" id="KW-0325">Glycoprotein</keyword>
<feature type="chain" id="PRO_5021377075" description="Laccase" evidence="8">
    <location>
        <begin position="21"/>
        <end position="631"/>
    </location>
</feature>
<feature type="domain" description="Plastocyanin-like" evidence="10">
    <location>
        <begin position="482"/>
        <end position="611"/>
    </location>
</feature>
<dbReference type="InterPro" id="IPR033138">
    <property type="entry name" value="Cu_oxidase_CS"/>
</dbReference>
<dbReference type="SUPFAM" id="SSF49503">
    <property type="entry name" value="Cupredoxins"/>
    <property type="match status" value="3"/>
</dbReference>
<dbReference type="Pfam" id="PF07731">
    <property type="entry name" value="Cu-oxidase_2"/>
    <property type="match status" value="1"/>
</dbReference>
<evidence type="ECO:0000259" key="9">
    <source>
        <dbReference type="Pfam" id="PF00394"/>
    </source>
</evidence>
<dbReference type="GeneID" id="41978980"/>
<dbReference type="InterPro" id="IPR011707">
    <property type="entry name" value="Cu-oxidase-like_N"/>
</dbReference>
<dbReference type="Proteomes" id="UP000319257">
    <property type="component" value="Unassembled WGS sequence"/>
</dbReference>
<evidence type="ECO:0000256" key="1">
    <source>
        <dbReference type="ARBA" id="ARBA00010609"/>
    </source>
</evidence>
<dbReference type="InterPro" id="IPR011706">
    <property type="entry name" value="Cu-oxidase_C"/>
</dbReference>
<dbReference type="AlphaFoldDB" id="A0A507BJ21"/>
<evidence type="ECO:0000256" key="4">
    <source>
        <dbReference type="ARBA" id="ARBA00022737"/>
    </source>
</evidence>
<feature type="domain" description="Plastocyanin-like" evidence="9">
    <location>
        <begin position="188"/>
        <end position="390"/>
    </location>
</feature>
<dbReference type="FunFam" id="2.60.40.420:FF:000036">
    <property type="entry name" value="L-ascorbate oxidase"/>
    <property type="match status" value="1"/>
</dbReference>
<dbReference type="GO" id="GO:0016491">
    <property type="term" value="F:oxidoreductase activity"/>
    <property type="evidence" value="ECO:0007669"/>
    <property type="project" value="UniProtKB-KW"/>
</dbReference>
<comment type="similarity">
    <text evidence="1">Belongs to the multicopper oxidase family.</text>
</comment>
<dbReference type="CDD" id="cd13898">
    <property type="entry name" value="CuRO_3_Abr2_like"/>
    <property type="match status" value="1"/>
</dbReference>
<dbReference type="InterPro" id="IPR008972">
    <property type="entry name" value="Cupredoxin"/>
</dbReference>
<evidence type="ECO:0000256" key="5">
    <source>
        <dbReference type="ARBA" id="ARBA00023002"/>
    </source>
</evidence>
<keyword evidence="6" id="KW-0186">Copper</keyword>